<evidence type="ECO:0000313" key="2">
    <source>
        <dbReference type="EMBL" id="KAL0315841.1"/>
    </source>
</evidence>
<dbReference type="InterPro" id="IPR002110">
    <property type="entry name" value="Ankyrin_rpt"/>
</dbReference>
<evidence type="ECO:0000256" key="1">
    <source>
        <dbReference type="SAM" id="MobiDB-lite"/>
    </source>
</evidence>
<reference evidence="2" key="2">
    <citation type="journal article" date="2024" name="Plant">
        <title>Genomic evolution and insights into agronomic trait innovations of Sesamum species.</title>
        <authorList>
            <person name="Miao H."/>
            <person name="Wang L."/>
            <person name="Qu L."/>
            <person name="Liu H."/>
            <person name="Sun Y."/>
            <person name="Le M."/>
            <person name="Wang Q."/>
            <person name="Wei S."/>
            <person name="Zheng Y."/>
            <person name="Lin W."/>
            <person name="Duan Y."/>
            <person name="Cao H."/>
            <person name="Xiong S."/>
            <person name="Wang X."/>
            <person name="Wei L."/>
            <person name="Li C."/>
            <person name="Ma Q."/>
            <person name="Ju M."/>
            <person name="Zhao R."/>
            <person name="Li G."/>
            <person name="Mu C."/>
            <person name="Tian Q."/>
            <person name="Mei H."/>
            <person name="Zhang T."/>
            <person name="Gao T."/>
            <person name="Zhang H."/>
        </authorList>
    </citation>
    <scope>NUCLEOTIDE SEQUENCE</scope>
    <source>
        <strain evidence="2">G02</strain>
    </source>
</reference>
<gene>
    <name evidence="2" type="ORF">Sradi_5462300</name>
</gene>
<dbReference type="Gene3D" id="1.25.40.20">
    <property type="entry name" value="Ankyrin repeat-containing domain"/>
    <property type="match status" value="1"/>
</dbReference>
<dbReference type="GO" id="GO:0016020">
    <property type="term" value="C:membrane"/>
    <property type="evidence" value="ECO:0007669"/>
    <property type="project" value="TreeGrafter"/>
</dbReference>
<dbReference type="PANTHER" id="PTHR24177">
    <property type="entry name" value="CASKIN"/>
    <property type="match status" value="1"/>
</dbReference>
<dbReference type="InterPro" id="IPR036770">
    <property type="entry name" value="Ankyrin_rpt-contain_sf"/>
</dbReference>
<accession>A0AAW2L9I7</accession>
<dbReference type="AlphaFoldDB" id="A0AAW2L9I7"/>
<protein>
    <submittedName>
        <fullName evidence="2">Uncharacterized protein</fullName>
    </submittedName>
</protein>
<dbReference type="EMBL" id="JACGWJ010000025">
    <property type="protein sequence ID" value="KAL0315841.1"/>
    <property type="molecule type" value="Genomic_DNA"/>
</dbReference>
<reference evidence="2" key="1">
    <citation type="submission" date="2020-06" db="EMBL/GenBank/DDBJ databases">
        <authorList>
            <person name="Li T."/>
            <person name="Hu X."/>
            <person name="Zhang T."/>
            <person name="Song X."/>
            <person name="Zhang H."/>
            <person name="Dai N."/>
            <person name="Sheng W."/>
            <person name="Hou X."/>
            <person name="Wei L."/>
        </authorList>
    </citation>
    <scope>NUCLEOTIDE SEQUENCE</scope>
    <source>
        <strain evidence="2">G02</strain>
        <tissue evidence="2">Leaf</tissue>
    </source>
</reference>
<feature type="region of interest" description="Disordered" evidence="1">
    <location>
        <begin position="62"/>
        <end position="98"/>
    </location>
</feature>
<name>A0AAW2L9I7_SESRA</name>
<organism evidence="2">
    <name type="scientific">Sesamum radiatum</name>
    <name type="common">Black benniseed</name>
    <dbReference type="NCBI Taxonomy" id="300843"/>
    <lineage>
        <taxon>Eukaryota</taxon>
        <taxon>Viridiplantae</taxon>
        <taxon>Streptophyta</taxon>
        <taxon>Embryophyta</taxon>
        <taxon>Tracheophyta</taxon>
        <taxon>Spermatophyta</taxon>
        <taxon>Magnoliopsida</taxon>
        <taxon>eudicotyledons</taxon>
        <taxon>Gunneridae</taxon>
        <taxon>Pentapetalae</taxon>
        <taxon>asterids</taxon>
        <taxon>lamiids</taxon>
        <taxon>Lamiales</taxon>
        <taxon>Pedaliaceae</taxon>
        <taxon>Sesamum</taxon>
    </lineage>
</organism>
<feature type="compositionally biased region" description="Acidic residues" evidence="1">
    <location>
        <begin position="82"/>
        <end position="98"/>
    </location>
</feature>
<proteinExistence type="predicted"/>
<dbReference type="PANTHER" id="PTHR24177:SF435">
    <property type="entry name" value="ANKYRIN REPEAT-CONTAINING PROTEIN NPR4-LIKE"/>
    <property type="match status" value="1"/>
</dbReference>
<dbReference type="Pfam" id="PF12796">
    <property type="entry name" value="Ank_2"/>
    <property type="match status" value="1"/>
</dbReference>
<dbReference type="SMART" id="SM00248">
    <property type="entry name" value="ANK"/>
    <property type="match status" value="6"/>
</dbReference>
<comment type="caution">
    <text evidence="2">The sequence shown here is derived from an EMBL/GenBank/DDBJ whole genome shotgun (WGS) entry which is preliminary data.</text>
</comment>
<sequence length="598" mass="67261">MASSNVQAQQQKQQAAAWVSTVNIAPSFVPTKLWFDKKTSNYVAWKEQMLCLIESQGLLGFIDGTNKPPPPETGGKGTTSQDIDETGGDGTTSEDIENPDYVQWRRSDVLLKGWILCSLNDDVVSTVTLGLETSRDVWVELENKFRRISGVDPPQYGPEPAEEGDLKKYLPLHRAALRGNWEAVKRILDRNPNGLTKSINVYSSTALHIAVGTGKKIHFVGKIVAEMPPESLAATDEIGNTALSIAAAVGNIAAAKILVSKKPDLLYISNKYDEFPVQVAALYARKEMLEYLISVTRDDFGKNPYAELAGLSLLQFVIEADYFDIALDLLKKYPDLARLKPPDQYSALEKITLKKSVFCSERRFNIWERFIASCAPVDKTLSPQLTNGCDMESMAQNSQAAEFQSLHAMLWKFVEQLEFQSLHAMLWKFVEQLGVIKSIKEKSLLKRQALQLVKRLCKEIELLSFDEAKDIYFDAIMLAAELGIHEVVEEIVETFPSAFYFKMAGSRQNILHVAVINRSEHVYNLIYQMTDHKYLCADLVDSDDNSLLHFAGQLAPAHNMNEISGAALQMQRELQWYKRIVEKILDIFEQHSRVLKAS</sequence>
<dbReference type="SUPFAM" id="SSF48403">
    <property type="entry name" value="Ankyrin repeat"/>
    <property type="match status" value="1"/>
</dbReference>